<feature type="domain" description="G" evidence="2">
    <location>
        <begin position="47"/>
        <end position="152"/>
    </location>
</feature>
<dbReference type="Gene3D" id="3.40.50.300">
    <property type="entry name" value="P-loop containing nucleotide triphosphate hydrolases"/>
    <property type="match status" value="1"/>
</dbReference>
<name>A0ABT2MLV2_9CYAN</name>
<feature type="transmembrane region" description="Helical" evidence="1">
    <location>
        <begin position="312"/>
        <end position="330"/>
    </location>
</feature>
<evidence type="ECO:0000259" key="2">
    <source>
        <dbReference type="Pfam" id="PF01926"/>
    </source>
</evidence>
<evidence type="ECO:0000256" key="1">
    <source>
        <dbReference type="SAM" id="Phobius"/>
    </source>
</evidence>
<keyword evidence="1" id="KW-0472">Membrane</keyword>
<protein>
    <submittedName>
        <fullName evidence="3">50S ribosome-binding GTPase</fullName>
    </submittedName>
</protein>
<keyword evidence="1" id="KW-1133">Transmembrane helix</keyword>
<comment type="caution">
    <text evidence="3">The sequence shown here is derived from an EMBL/GenBank/DDBJ whole genome shotgun (WGS) entry which is preliminary data.</text>
</comment>
<accession>A0ABT2MLV2</accession>
<proteinExistence type="predicted"/>
<dbReference type="InterPro" id="IPR027417">
    <property type="entry name" value="P-loop_NTPase"/>
</dbReference>
<evidence type="ECO:0000313" key="4">
    <source>
        <dbReference type="Proteomes" id="UP001525890"/>
    </source>
</evidence>
<keyword evidence="1" id="KW-0812">Transmembrane</keyword>
<dbReference type="SUPFAM" id="SSF52540">
    <property type="entry name" value="P-loop containing nucleoside triphosphate hydrolases"/>
    <property type="match status" value="1"/>
</dbReference>
<dbReference type="RefSeq" id="WP_368005409.1">
    <property type="nucleotide sequence ID" value="NZ_JAMXFF010000005.1"/>
</dbReference>
<keyword evidence="4" id="KW-1185">Reference proteome</keyword>
<organism evidence="3 4">
    <name type="scientific">Laspinema palackyanum D2a</name>
    <dbReference type="NCBI Taxonomy" id="2953684"/>
    <lineage>
        <taxon>Bacteria</taxon>
        <taxon>Bacillati</taxon>
        <taxon>Cyanobacteriota</taxon>
        <taxon>Cyanophyceae</taxon>
        <taxon>Oscillatoriophycideae</taxon>
        <taxon>Oscillatoriales</taxon>
        <taxon>Laspinemataceae</taxon>
        <taxon>Laspinema</taxon>
        <taxon>Laspinema palackyanum</taxon>
    </lineage>
</organism>
<evidence type="ECO:0000313" key="3">
    <source>
        <dbReference type="EMBL" id="MCT7965726.1"/>
    </source>
</evidence>
<feature type="transmembrane region" description="Helical" evidence="1">
    <location>
        <begin position="373"/>
        <end position="395"/>
    </location>
</feature>
<dbReference type="InterPro" id="IPR006073">
    <property type="entry name" value="GTP-bd"/>
</dbReference>
<sequence>MEEVALNRAESVLVLVSKIIKTIPFSSNLQESIDNIRSSIQSLRAPRIMVMGRSRSGKSALINAICGLKVAQSSDIKPETGEAEWKTYRHNGVELVYILDTRGLQEAQAPRQKDKAKNPFESIKIAIADKYPDIILVVCKATEVHAALQEDLRICESIIQEIQKIHAHEKLSIIGVLTQCDQVAPPRADLFGDQEKDKRKRKNIEECVRDFYKYIQEKEGLRNYLKDVVGTCADAEYEEGYFGLILPDEDYRWNIDKLIEIMMEYTPQNRRGSLARMAPVKATQRGVAETIKSACVVLAGVVSANPIPGMSIAPVLVIQTFMVMYIGWLSGRDFSQETIKDFLVTGGVAVGSNAAAIGLADVALKFLPGAGSLASSAASVAATQGLGDAAIAYFLTEKR</sequence>
<dbReference type="EMBL" id="JAMXFF010000005">
    <property type="protein sequence ID" value="MCT7965726.1"/>
    <property type="molecule type" value="Genomic_DNA"/>
</dbReference>
<dbReference type="Pfam" id="PF01926">
    <property type="entry name" value="MMR_HSR1"/>
    <property type="match status" value="1"/>
</dbReference>
<reference evidence="3 4" key="1">
    <citation type="journal article" date="2022" name="Front. Microbiol.">
        <title>High genomic differentiation and limited gene flow indicate recent cryptic speciation within the genus Laspinema (cyanobacteria).</title>
        <authorList>
            <person name="Stanojkovic A."/>
            <person name="Skoupy S."/>
            <person name="Skaloud P."/>
            <person name="Dvorak P."/>
        </authorList>
    </citation>
    <scope>NUCLEOTIDE SEQUENCE [LARGE SCALE GENOMIC DNA]</scope>
    <source>
        <strain evidence="3 4">D2a</strain>
    </source>
</reference>
<gene>
    <name evidence="3" type="ORF">NG799_05175</name>
</gene>
<dbReference type="CDD" id="cd00882">
    <property type="entry name" value="Ras_like_GTPase"/>
    <property type="match status" value="1"/>
</dbReference>
<dbReference type="Proteomes" id="UP001525890">
    <property type="component" value="Unassembled WGS sequence"/>
</dbReference>
<feature type="transmembrane region" description="Helical" evidence="1">
    <location>
        <begin position="342"/>
        <end position="367"/>
    </location>
</feature>